<dbReference type="AlphaFoldDB" id="A0A6J8AA75"/>
<evidence type="ECO:0000256" key="5">
    <source>
        <dbReference type="ARBA" id="ARBA00022833"/>
    </source>
</evidence>
<evidence type="ECO:0000256" key="2">
    <source>
        <dbReference type="ARBA" id="ARBA00006177"/>
    </source>
</evidence>
<evidence type="ECO:0000256" key="1">
    <source>
        <dbReference type="ARBA" id="ARBA00004642"/>
    </source>
</evidence>
<accession>A0A6J8AA75</accession>
<keyword evidence="3" id="KW-0479">Metal-binding</keyword>
<evidence type="ECO:0000256" key="10">
    <source>
        <dbReference type="ARBA" id="ARBA00023242"/>
    </source>
</evidence>
<sequence length="278" mass="32037">MEDVSLSLYHYMCKNIVGTENHVKTIRLMNTVCDNLSSDYRKVHITSGSFGEGLEMRGSDIDIMYVLTFIEVHDKIKSIVFSPIKTYFVLTTEDTKAGFTMLRLIRSQDPTMLKSCEKFRQDFYLSNALFKQLYLTDCCPVEHGPCVSDKEGYSDFAYCLHSKSWIQPASRWIMRSGQGYGLLTFPKDPDRRKIWIQKVKRQNFVPTEHSRLCAKHFDFDQFVIDARIASSVKFTPKQKRLKANAIPTIFNYNKSGGETSALGASPSKRKRIRHAFHL</sequence>
<name>A0A6J8AA75_MYTCO</name>
<evidence type="ECO:0000256" key="12">
    <source>
        <dbReference type="PROSITE-ProRule" id="PRU00309"/>
    </source>
</evidence>
<dbReference type="SUPFAM" id="SSF57716">
    <property type="entry name" value="Glucocorticoid receptor-like (DNA-binding domain)"/>
    <property type="match status" value="1"/>
</dbReference>
<comment type="subcellular location">
    <subcellularLocation>
        <location evidence="1">Nucleus</location>
        <location evidence="1">Nucleoplasm</location>
    </subcellularLocation>
</comment>
<feature type="domain" description="THAP-type" evidence="13">
    <location>
        <begin position="150"/>
        <end position="250"/>
    </location>
</feature>
<evidence type="ECO:0000256" key="11">
    <source>
        <dbReference type="ARBA" id="ARBA00023306"/>
    </source>
</evidence>
<dbReference type="SMART" id="SM00692">
    <property type="entry name" value="DM3"/>
    <property type="match status" value="1"/>
</dbReference>
<evidence type="ECO:0000256" key="8">
    <source>
        <dbReference type="ARBA" id="ARBA00023125"/>
    </source>
</evidence>
<keyword evidence="6" id="KW-0805">Transcription regulation</keyword>
<dbReference type="InterPro" id="IPR026516">
    <property type="entry name" value="THAP1/10"/>
</dbReference>
<evidence type="ECO:0000259" key="13">
    <source>
        <dbReference type="PROSITE" id="PS50950"/>
    </source>
</evidence>
<dbReference type="GO" id="GO:0043565">
    <property type="term" value="F:sequence-specific DNA binding"/>
    <property type="evidence" value="ECO:0007669"/>
    <property type="project" value="InterPro"/>
</dbReference>
<evidence type="ECO:0000313" key="15">
    <source>
        <dbReference type="Proteomes" id="UP000507470"/>
    </source>
</evidence>
<dbReference type="Gene3D" id="6.20.210.20">
    <property type="entry name" value="THAP domain"/>
    <property type="match status" value="1"/>
</dbReference>
<keyword evidence="10" id="KW-0539">Nucleus</keyword>
<dbReference type="GO" id="GO:0005654">
    <property type="term" value="C:nucleoplasm"/>
    <property type="evidence" value="ECO:0007669"/>
    <property type="project" value="UniProtKB-SubCell"/>
</dbReference>
<keyword evidence="4 12" id="KW-0863">Zinc-finger</keyword>
<dbReference type="PANTHER" id="PTHR46600:SF1">
    <property type="entry name" value="THAP DOMAIN-CONTAINING PROTEIN 1"/>
    <property type="match status" value="1"/>
</dbReference>
<dbReference type="Pfam" id="PF05485">
    <property type="entry name" value="THAP"/>
    <property type="match status" value="1"/>
</dbReference>
<dbReference type="OrthoDB" id="6151876at2759"/>
<dbReference type="PANTHER" id="PTHR46600">
    <property type="entry name" value="THAP DOMAIN-CONTAINING"/>
    <property type="match status" value="1"/>
</dbReference>
<proteinExistence type="inferred from homology"/>
<evidence type="ECO:0000313" key="14">
    <source>
        <dbReference type="EMBL" id="CAC5364335.1"/>
    </source>
</evidence>
<dbReference type="SMART" id="SM00980">
    <property type="entry name" value="THAP"/>
    <property type="match status" value="1"/>
</dbReference>
<protein>
    <submittedName>
        <fullName evidence="14">THAP2</fullName>
    </submittedName>
</protein>
<dbReference type="InterPro" id="IPR038441">
    <property type="entry name" value="THAP_Znf_sf"/>
</dbReference>
<evidence type="ECO:0000256" key="9">
    <source>
        <dbReference type="ARBA" id="ARBA00023163"/>
    </source>
</evidence>
<dbReference type="EMBL" id="CACVKT020000966">
    <property type="protein sequence ID" value="CAC5364335.1"/>
    <property type="molecule type" value="Genomic_DNA"/>
</dbReference>
<dbReference type="InterPro" id="IPR006612">
    <property type="entry name" value="THAP_Znf"/>
</dbReference>
<gene>
    <name evidence="14" type="ORF">MCOR_5425</name>
</gene>
<evidence type="ECO:0000256" key="6">
    <source>
        <dbReference type="ARBA" id="ARBA00023015"/>
    </source>
</evidence>
<keyword evidence="11" id="KW-0131">Cell cycle</keyword>
<keyword evidence="5" id="KW-0862">Zinc</keyword>
<dbReference type="Proteomes" id="UP000507470">
    <property type="component" value="Unassembled WGS sequence"/>
</dbReference>
<comment type="similarity">
    <text evidence="2">Belongs to the THAP1 family.</text>
</comment>
<reference evidence="14 15" key="1">
    <citation type="submission" date="2020-06" db="EMBL/GenBank/DDBJ databases">
        <authorList>
            <person name="Li R."/>
            <person name="Bekaert M."/>
        </authorList>
    </citation>
    <scope>NUCLEOTIDE SEQUENCE [LARGE SCALE GENOMIC DNA]</scope>
    <source>
        <strain evidence="15">wild</strain>
    </source>
</reference>
<keyword evidence="15" id="KW-1185">Reference proteome</keyword>
<evidence type="ECO:0000256" key="3">
    <source>
        <dbReference type="ARBA" id="ARBA00022723"/>
    </source>
</evidence>
<keyword evidence="8 12" id="KW-0238">DNA-binding</keyword>
<dbReference type="GO" id="GO:0008270">
    <property type="term" value="F:zinc ion binding"/>
    <property type="evidence" value="ECO:0007669"/>
    <property type="project" value="UniProtKB-KW"/>
</dbReference>
<evidence type="ECO:0000256" key="4">
    <source>
        <dbReference type="ARBA" id="ARBA00022771"/>
    </source>
</evidence>
<organism evidence="14 15">
    <name type="scientific">Mytilus coruscus</name>
    <name type="common">Sea mussel</name>
    <dbReference type="NCBI Taxonomy" id="42192"/>
    <lineage>
        <taxon>Eukaryota</taxon>
        <taxon>Metazoa</taxon>
        <taxon>Spiralia</taxon>
        <taxon>Lophotrochozoa</taxon>
        <taxon>Mollusca</taxon>
        <taxon>Bivalvia</taxon>
        <taxon>Autobranchia</taxon>
        <taxon>Pteriomorphia</taxon>
        <taxon>Mytilida</taxon>
        <taxon>Mytiloidea</taxon>
        <taxon>Mytilidae</taxon>
        <taxon>Mytilinae</taxon>
        <taxon>Mytilus</taxon>
    </lineage>
</organism>
<keyword evidence="7" id="KW-0175">Coiled coil</keyword>
<keyword evidence="9" id="KW-0804">Transcription</keyword>
<dbReference type="PROSITE" id="PS50950">
    <property type="entry name" value="ZF_THAP"/>
    <property type="match status" value="1"/>
</dbReference>
<evidence type="ECO:0000256" key="7">
    <source>
        <dbReference type="ARBA" id="ARBA00023054"/>
    </source>
</evidence>